<feature type="region of interest" description="Disordered" evidence="1">
    <location>
        <begin position="291"/>
        <end position="332"/>
    </location>
</feature>
<evidence type="ECO:0000313" key="2">
    <source>
        <dbReference type="EMBL" id="GEU32433.1"/>
    </source>
</evidence>
<feature type="region of interest" description="Disordered" evidence="1">
    <location>
        <begin position="101"/>
        <end position="122"/>
    </location>
</feature>
<dbReference type="AlphaFoldDB" id="A0A6L2J5Y9"/>
<evidence type="ECO:0000256" key="1">
    <source>
        <dbReference type="SAM" id="MobiDB-lite"/>
    </source>
</evidence>
<accession>A0A6L2J5Y9</accession>
<organism evidence="2">
    <name type="scientific">Tanacetum cinerariifolium</name>
    <name type="common">Dalmatian daisy</name>
    <name type="synonym">Chrysanthemum cinerariifolium</name>
    <dbReference type="NCBI Taxonomy" id="118510"/>
    <lineage>
        <taxon>Eukaryota</taxon>
        <taxon>Viridiplantae</taxon>
        <taxon>Streptophyta</taxon>
        <taxon>Embryophyta</taxon>
        <taxon>Tracheophyta</taxon>
        <taxon>Spermatophyta</taxon>
        <taxon>Magnoliopsida</taxon>
        <taxon>eudicotyledons</taxon>
        <taxon>Gunneridae</taxon>
        <taxon>Pentapetalae</taxon>
        <taxon>asterids</taxon>
        <taxon>campanulids</taxon>
        <taxon>Asterales</taxon>
        <taxon>Asteraceae</taxon>
        <taxon>Asteroideae</taxon>
        <taxon>Anthemideae</taxon>
        <taxon>Anthemidinae</taxon>
        <taxon>Tanacetum</taxon>
    </lineage>
</organism>
<feature type="compositionally biased region" description="Acidic residues" evidence="1">
    <location>
        <begin position="319"/>
        <end position="332"/>
    </location>
</feature>
<comment type="caution">
    <text evidence="2">The sequence shown here is derived from an EMBL/GenBank/DDBJ whole genome shotgun (WGS) entry which is preliminary data.</text>
</comment>
<feature type="compositionally biased region" description="Polar residues" evidence="1">
    <location>
        <begin position="305"/>
        <end position="317"/>
    </location>
</feature>
<reference evidence="2" key="1">
    <citation type="journal article" date="2019" name="Sci. Rep.">
        <title>Draft genome of Tanacetum cinerariifolium, the natural source of mosquito coil.</title>
        <authorList>
            <person name="Yamashiro T."/>
            <person name="Shiraishi A."/>
            <person name="Satake H."/>
            <person name="Nakayama K."/>
        </authorList>
    </citation>
    <scope>NUCLEOTIDE SEQUENCE</scope>
</reference>
<sequence length="572" mass="64536">MNGFKECSSCGALYTKSCGCSKVGFIDNFVCDPNKTPDSSQRPPQDCPKCGNPIDGLYCRHCTLLRKKLKEVWFTICDEHNFFQDFLNTFESSNDDSNTVNMPKEPFVFNQDPDENSSQSPPHIDHQSCYGCGDSLDGIFCQRCTCKSCGKGAHYGYNCPPKVPIISNPEPCHNQNFEEFPQTLPSFHPTCYSGDENSFAYDSTPNFVNDSPNIFNLPSQPPTYSNEFCRNDAHYSYDFPPQKIPSYHDDDDDEKSSTPLRDIIISELLPCIAITPVLSTKESKDSFIMRDEHLDSKPEKESNEFIKSSVENLVPNPSESEDERDDNESFSDEDVLKEIYSNPLFDEEIISIKIDPRYFNAEFDLIESCLNQDSSINSSSKIDSLLDEFAGELIFLKSVPPGINKADCDPEEEIHLIDKLFNSLIEEIDLSLTPDDSMLPGIKNDDNDSEGVILILEELLSNDSLSLLKNESFHFDIPSSPRPPTKPPDDDEIEPNSRILTVKVVGDISEHYVLMPRLLPTQPTLASNQKKSPHLLSHRGLKAFQLSFESPMMIYEGNIPILDVPFLHFYPP</sequence>
<protein>
    <submittedName>
        <fullName evidence="2">Uncharacterized protein</fullName>
    </submittedName>
</protein>
<dbReference type="EMBL" id="BKCJ010000354">
    <property type="protein sequence ID" value="GEU32433.1"/>
    <property type="molecule type" value="Genomic_DNA"/>
</dbReference>
<feature type="compositionally biased region" description="Basic and acidic residues" evidence="1">
    <location>
        <begin position="291"/>
        <end position="304"/>
    </location>
</feature>
<proteinExistence type="predicted"/>
<gene>
    <name evidence="2" type="ORF">Tci_004411</name>
</gene>
<name>A0A6L2J5Y9_TANCI</name>